<dbReference type="Proteomes" id="UP000694544">
    <property type="component" value="Unplaced"/>
</dbReference>
<dbReference type="GO" id="GO:0035721">
    <property type="term" value="P:intraciliary retrograde transport"/>
    <property type="evidence" value="ECO:0007669"/>
    <property type="project" value="TreeGrafter"/>
</dbReference>
<sequence length="106" mass="11698">MEDLLDLDEERRRGPATSGAKMGRRAQQETTQAENHLIGKNSSSTLTAEVPPPKPPCLRGGWTDISVKVSKSQRRASEDKKEYVSSILTASDPRQPRSGPHHFSLC</sequence>
<dbReference type="AlphaFoldDB" id="A0A8C6D6W9"/>
<organism evidence="4 5">
    <name type="scientific">Moschus moschiferus</name>
    <name type="common">Siberian musk deer</name>
    <name type="synonym">Moschus sibiricus</name>
    <dbReference type="NCBI Taxonomy" id="68415"/>
    <lineage>
        <taxon>Eukaryota</taxon>
        <taxon>Metazoa</taxon>
        <taxon>Chordata</taxon>
        <taxon>Craniata</taxon>
        <taxon>Vertebrata</taxon>
        <taxon>Euteleostomi</taxon>
        <taxon>Mammalia</taxon>
        <taxon>Eutheria</taxon>
        <taxon>Laurasiatheria</taxon>
        <taxon>Artiodactyla</taxon>
        <taxon>Ruminantia</taxon>
        <taxon>Pecora</taxon>
        <taxon>Moschidae</taxon>
        <taxon>Moschus</taxon>
    </lineage>
</organism>
<evidence type="ECO:0000313" key="4">
    <source>
        <dbReference type="Ensembl" id="ENSMMSP00000007287.1"/>
    </source>
</evidence>
<dbReference type="GeneTree" id="ENSGT00390000012060"/>
<keyword evidence="5" id="KW-1185">Reference proteome</keyword>
<dbReference type="InterPro" id="IPR029302">
    <property type="entry name" value="IFT43"/>
</dbReference>
<gene>
    <name evidence="4" type="primary">IFT43</name>
</gene>
<proteinExistence type="inferred from homology"/>
<evidence type="ECO:0000313" key="5">
    <source>
        <dbReference type="Proteomes" id="UP000694544"/>
    </source>
</evidence>
<dbReference type="PANTHER" id="PTHR33724">
    <property type="entry name" value="INTRAFLAGELLAR TRANSPORT PROTEIN 43 HOMOLOG"/>
    <property type="match status" value="1"/>
</dbReference>
<reference evidence="4" key="2">
    <citation type="submission" date="2025-09" db="UniProtKB">
        <authorList>
            <consortium name="Ensembl"/>
        </authorList>
    </citation>
    <scope>IDENTIFICATION</scope>
</reference>
<dbReference type="PANTHER" id="PTHR33724:SF1">
    <property type="entry name" value="INTRAFLAGELLAR TRANSPORT PROTEIN 43 HOMOLOG"/>
    <property type="match status" value="1"/>
</dbReference>
<feature type="region of interest" description="Disordered" evidence="3">
    <location>
        <begin position="1"/>
        <end position="106"/>
    </location>
</feature>
<dbReference type="GO" id="GO:0005929">
    <property type="term" value="C:cilium"/>
    <property type="evidence" value="ECO:0007669"/>
    <property type="project" value="TreeGrafter"/>
</dbReference>
<dbReference type="Ensembl" id="ENSMMST00000008076.1">
    <property type="protein sequence ID" value="ENSMMSP00000007287.1"/>
    <property type="gene ID" value="ENSMMSG00000005555.1"/>
</dbReference>
<comment type="similarity">
    <text evidence="1">Belongs to the IFT43 family.</text>
</comment>
<evidence type="ECO:0000256" key="2">
    <source>
        <dbReference type="ARBA" id="ARBA00022794"/>
    </source>
</evidence>
<protein>
    <submittedName>
        <fullName evidence="4">Intraflagellar transport 43</fullName>
    </submittedName>
</protein>
<evidence type="ECO:0000256" key="1">
    <source>
        <dbReference type="ARBA" id="ARBA00007563"/>
    </source>
</evidence>
<feature type="compositionally biased region" description="Polar residues" evidence="3">
    <location>
        <begin position="28"/>
        <end position="47"/>
    </location>
</feature>
<dbReference type="GO" id="GO:0030991">
    <property type="term" value="C:intraciliary transport particle A"/>
    <property type="evidence" value="ECO:0007669"/>
    <property type="project" value="InterPro"/>
</dbReference>
<keyword evidence="2" id="KW-0970">Cilium biogenesis/degradation</keyword>
<name>A0A8C6D6W9_MOSMO</name>
<accession>A0A8C6D6W9</accession>
<evidence type="ECO:0000256" key="3">
    <source>
        <dbReference type="SAM" id="MobiDB-lite"/>
    </source>
</evidence>
<reference evidence="4" key="1">
    <citation type="submission" date="2025-08" db="UniProtKB">
        <authorList>
            <consortium name="Ensembl"/>
        </authorList>
    </citation>
    <scope>IDENTIFICATION</scope>
</reference>